<dbReference type="InterPro" id="IPR044730">
    <property type="entry name" value="RNase_H-like_dom_plant"/>
</dbReference>
<dbReference type="InterPro" id="IPR012337">
    <property type="entry name" value="RNaseH-like_sf"/>
</dbReference>
<dbReference type="GO" id="GO:0003676">
    <property type="term" value="F:nucleic acid binding"/>
    <property type="evidence" value="ECO:0007669"/>
    <property type="project" value="InterPro"/>
</dbReference>
<gene>
    <name evidence="2" type="ORF">SO802_001084</name>
</gene>
<organism evidence="2 3">
    <name type="scientific">Lithocarpus litseifolius</name>
    <dbReference type="NCBI Taxonomy" id="425828"/>
    <lineage>
        <taxon>Eukaryota</taxon>
        <taxon>Viridiplantae</taxon>
        <taxon>Streptophyta</taxon>
        <taxon>Embryophyta</taxon>
        <taxon>Tracheophyta</taxon>
        <taxon>Spermatophyta</taxon>
        <taxon>Magnoliopsida</taxon>
        <taxon>eudicotyledons</taxon>
        <taxon>Gunneridae</taxon>
        <taxon>Pentapetalae</taxon>
        <taxon>rosids</taxon>
        <taxon>fabids</taxon>
        <taxon>Fagales</taxon>
        <taxon>Fagaceae</taxon>
        <taxon>Lithocarpus</taxon>
    </lineage>
</organism>
<dbReference type="InterPro" id="IPR002156">
    <property type="entry name" value="RNaseH_domain"/>
</dbReference>
<dbReference type="InterPro" id="IPR052929">
    <property type="entry name" value="RNase_H-like_EbsB-rel"/>
</dbReference>
<evidence type="ECO:0000313" key="2">
    <source>
        <dbReference type="EMBL" id="KAL0014015.1"/>
    </source>
</evidence>
<evidence type="ECO:0000313" key="3">
    <source>
        <dbReference type="Proteomes" id="UP001459277"/>
    </source>
</evidence>
<dbReference type="PANTHER" id="PTHR47074">
    <property type="entry name" value="BNAC02G40300D PROTEIN"/>
    <property type="match status" value="1"/>
</dbReference>
<evidence type="ECO:0000259" key="1">
    <source>
        <dbReference type="Pfam" id="PF13456"/>
    </source>
</evidence>
<feature type="domain" description="RNase H type-1" evidence="1">
    <location>
        <begin position="24"/>
        <end position="90"/>
    </location>
</feature>
<dbReference type="PANTHER" id="PTHR47074:SF11">
    <property type="entry name" value="REVERSE TRANSCRIPTASE-LIKE PROTEIN"/>
    <property type="match status" value="1"/>
</dbReference>
<dbReference type="Pfam" id="PF13456">
    <property type="entry name" value="RVT_3"/>
    <property type="match status" value="1"/>
</dbReference>
<keyword evidence="3" id="KW-1185">Reference proteome</keyword>
<reference evidence="2 3" key="1">
    <citation type="submission" date="2024-01" db="EMBL/GenBank/DDBJ databases">
        <title>A telomere-to-telomere, gap-free genome of sweet tea (Lithocarpus litseifolius).</title>
        <authorList>
            <person name="Zhou J."/>
        </authorList>
    </citation>
    <scope>NUCLEOTIDE SEQUENCE [LARGE SCALE GENOMIC DNA]</scope>
    <source>
        <strain evidence="2">Zhou-2022a</strain>
        <tissue evidence="2">Leaf</tissue>
    </source>
</reference>
<comment type="caution">
    <text evidence="2">The sequence shown here is derived from an EMBL/GenBank/DDBJ whole genome shotgun (WGS) entry which is preliminary data.</text>
</comment>
<dbReference type="AlphaFoldDB" id="A0AAW2DXC6"/>
<protein>
    <recommendedName>
        <fullName evidence="1">RNase H type-1 domain-containing protein</fullName>
    </recommendedName>
</protein>
<dbReference type="GO" id="GO:0004523">
    <property type="term" value="F:RNA-DNA hybrid ribonuclease activity"/>
    <property type="evidence" value="ECO:0007669"/>
    <property type="project" value="InterPro"/>
</dbReference>
<name>A0AAW2DXC6_9ROSI</name>
<dbReference type="CDD" id="cd06222">
    <property type="entry name" value="RNase_H_like"/>
    <property type="match status" value="1"/>
</dbReference>
<accession>A0AAW2DXC6</accession>
<dbReference type="SUPFAM" id="SSF53098">
    <property type="entry name" value="Ribonuclease H-like"/>
    <property type="match status" value="1"/>
</dbReference>
<sequence>MTNQDLQNAGTSWQPPPQSVYKLNYDAAMFVDIASSGFGAVIRNFRGDVMAAMTAKGPAVQCSDVAELLACRKAMEFAIDAGFTDLIVEVVKNFAPTTVAIDVVVVQLLISRSSSQLEVSYVNRR</sequence>
<proteinExistence type="predicted"/>
<dbReference type="EMBL" id="JAZDWU010000001">
    <property type="protein sequence ID" value="KAL0014015.1"/>
    <property type="molecule type" value="Genomic_DNA"/>
</dbReference>
<dbReference type="Proteomes" id="UP001459277">
    <property type="component" value="Unassembled WGS sequence"/>
</dbReference>